<evidence type="ECO:0000256" key="2">
    <source>
        <dbReference type="ARBA" id="ARBA00022741"/>
    </source>
</evidence>
<accession>A0A814CQ38</accession>
<keyword evidence="3" id="KW-0342">GTP-binding</keyword>
<dbReference type="SMART" id="SM00173">
    <property type="entry name" value="RAS"/>
    <property type="match status" value="1"/>
</dbReference>
<comment type="similarity">
    <text evidence="1">Belongs to the small GTPase superfamily. Rab family.</text>
</comment>
<dbReference type="AlphaFoldDB" id="A0A814CQ38"/>
<dbReference type="GO" id="GO:0005525">
    <property type="term" value="F:GTP binding"/>
    <property type="evidence" value="ECO:0007669"/>
    <property type="project" value="UniProtKB-KW"/>
</dbReference>
<dbReference type="Gene3D" id="3.40.50.300">
    <property type="entry name" value="P-loop containing nucleotide triphosphate hydrolases"/>
    <property type="match status" value="2"/>
</dbReference>
<dbReference type="GO" id="GO:0090385">
    <property type="term" value="P:phagosome-lysosome fusion"/>
    <property type="evidence" value="ECO:0007669"/>
    <property type="project" value="TreeGrafter"/>
</dbReference>
<name>A0A814CQ38_ADIRI</name>
<dbReference type="PROSITE" id="PS51421">
    <property type="entry name" value="RAS"/>
    <property type="match status" value="1"/>
</dbReference>
<dbReference type="OrthoDB" id="25896at2759"/>
<dbReference type="EMBL" id="CAJNOJ010000044">
    <property type="protein sequence ID" value="CAF0943227.1"/>
    <property type="molecule type" value="Genomic_DNA"/>
</dbReference>
<dbReference type="PANTHER" id="PTHR47981">
    <property type="entry name" value="RAB FAMILY"/>
    <property type="match status" value="1"/>
</dbReference>
<dbReference type="InterPro" id="IPR005225">
    <property type="entry name" value="Small_GTP-bd"/>
</dbReference>
<dbReference type="SMART" id="SM00174">
    <property type="entry name" value="RHO"/>
    <property type="match status" value="1"/>
</dbReference>
<dbReference type="Proteomes" id="UP000663852">
    <property type="component" value="Unassembled WGS sequence"/>
</dbReference>
<evidence type="ECO:0000313" key="4">
    <source>
        <dbReference type="EMBL" id="CAF0943227.1"/>
    </source>
</evidence>
<dbReference type="PROSITE" id="PS51419">
    <property type="entry name" value="RAB"/>
    <property type="match status" value="2"/>
</dbReference>
<reference evidence="4" key="1">
    <citation type="submission" date="2021-02" db="EMBL/GenBank/DDBJ databases">
        <authorList>
            <person name="Nowell W R."/>
        </authorList>
    </citation>
    <scope>NUCLEOTIDE SEQUENCE</scope>
</reference>
<protein>
    <submittedName>
        <fullName evidence="4">Uncharacterized protein</fullName>
    </submittedName>
</protein>
<dbReference type="FunFam" id="3.40.50.300:FF:001447">
    <property type="entry name" value="Ras-related protein Rab-1B"/>
    <property type="match status" value="1"/>
</dbReference>
<dbReference type="GO" id="GO:0003924">
    <property type="term" value="F:GTPase activity"/>
    <property type="evidence" value="ECO:0007669"/>
    <property type="project" value="InterPro"/>
</dbReference>
<dbReference type="InterPro" id="IPR027417">
    <property type="entry name" value="P-loop_NTPase"/>
</dbReference>
<sequence>MAKYYLENTQYFVRRMAVIKILLVGDIGTGKDSYVRILIGKSYVILRDEKRSKRTSKTRKANTISISITIDRNTSLDVDILKIPGCMRGNSVIKQNIENADGCMVMFDITRPTTYDSVIGWTSDIRNMNDSRDMPFFLLGNKFDLEKHEDINLNPNFMAEYCDANQFSHWFRTSSTDDLNIYESIWYLCNKIIKIRQSLAIIHLSSPILNEQKRKRLMKFVVIGACGTGKTSIIRRFVDNSFKESYRATSGIDCLAKTIREKDIPIDLHIWDVSGRELFYNFTHLFYKDADAFLIVFDVNKPSTLENDALKWKLDLDRKVKSVEDKRIPCFLIGNKYDPSKREILTDGDSMKKFCRSHEFSQYLNVSARANSNIDNAFSRILTVAIACHNVEQEVGREQSQQHE</sequence>
<gene>
    <name evidence="4" type="ORF">EDS130_LOCUS11936</name>
</gene>
<dbReference type="SUPFAM" id="SSF52540">
    <property type="entry name" value="P-loop containing nucleoside triphosphate hydrolases"/>
    <property type="match status" value="2"/>
</dbReference>
<dbReference type="GO" id="GO:0008333">
    <property type="term" value="P:endosome to lysosome transport"/>
    <property type="evidence" value="ECO:0007669"/>
    <property type="project" value="TreeGrafter"/>
</dbReference>
<evidence type="ECO:0000256" key="1">
    <source>
        <dbReference type="ARBA" id="ARBA00006270"/>
    </source>
</evidence>
<dbReference type="GO" id="GO:0005764">
    <property type="term" value="C:lysosome"/>
    <property type="evidence" value="ECO:0007669"/>
    <property type="project" value="TreeGrafter"/>
</dbReference>
<dbReference type="InterPro" id="IPR001806">
    <property type="entry name" value="Small_GTPase"/>
</dbReference>
<dbReference type="PRINTS" id="PR00449">
    <property type="entry name" value="RASTRNSFRMNG"/>
</dbReference>
<dbReference type="NCBIfam" id="TIGR00231">
    <property type="entry name" value="small_GTP"/>
    <property type="match status" value="1"/>
</dbReference>
<keyword evidence="2" id="KW-0547">Nucleotide-binding</keyword>
<dbReference type="GO" id="GO:0045335">
    <property type="term" value="C:phagocytic vesicle"/>
    <property type="evidence" value="ECO:0007669"/>
    <property type="project" value="TreeGrafter"/>
</dbReference>
<dbReference type="GO" id="GO:0005770">
    <property type="term" value="C:late endosome"/>
    <property type="evidence" value="ECO:0007669"/>
    <property type="project" value="TreeGrafter"/>
</dbReference>
<evidence type="ECO:0000256" key="3">
    <source>
        <dbReference type="ARBA" id="ARBA00023134"/>
    </source>
</evidence>
<evidence type="ECO:0000313" key="5">
    <source>
        <dbReference type="Proteomes" id="UP000663852"/>
    </source>
</evidence>
<dbReference type="PANTHER" id="PTHR47981:SF39">
    <property type="entry name" value="RAS-RELATED PROTEIN RAB"/>
    <property type="match status" value="1"/>
</dbReference>
<organism evidence="4 5">
    <name type="scientific">Adineta ricciae</name>
    <name type="common">Rotifer</name>
    <dbReference type="NCBI Taxonomy" id="249248"/>
    <lineage>
        <taxon>Eukaryota</taxon>
        <taxon>Metazoa</taxon>
        <taxon>Spiralia</taxon>
        <taxon>Gnathifera</taxon>
        <taxon>Rotifera</taxon>
        <taxon>Eurotatoria</taxon>
        <taxon>Bdelloidea</taxon>
        <taxon>Adinetida</taxon>
        <taxon>Adinetidae</taxon>
        <taxon>Adineta</taxon>
    </lineage>
</organism>
<dbReference type="SMART" id="SM00175">
    <property type="entry name" value="RAB"/>
    <property type="match status" value="1"/>
</dbReference>
<dbReference type="Pfam" id="PF00071">
    <property type="entry name" value="Ras"/>
    <property type="match status" value="2"/>
</dbReference>
<comment type="caution">
    <text evidence="4">The sequence shown here is derived from an EMBL/GenBank/DDBJ whole genome shotgun (WGS) entry which is preliminary data.</text>
</comment>
<proteinExistence type="inferred from homology"/>